<proteinExistence type="predicted"/>
<evidence type="ECO:0000313" key="2">
    <source>
        <dbReference type="EMBL" id="MED6119639.1"/>
    </source>
</evidence>
<evidence type="ECO:0000259" key="1">
    <source>
        <dbReference type="Pfam" id="PF03478"/>
    </source>
</evidence>
<dbReference type="PANTHER" id="PTHR44259">
    <property type="entry name" value="OS07G0183000 PROTEIN-RELATED"/>
    <property type="match status" value="1"/>
</dbReference>
<organism evidence="2 3">
    <name type="scientific">Stylosanthes scabra</name>
    <dbReference type="NCBI Taxonomy" id="79078"/>
    <lineage>
        <taxon>Eukaryota</taxon>
        <taxon>Viridiplantae</taxon>
        <taxon>Streptophyta</taxon>
        <taxon>Embryophyta</taxon>
        <taxon>Tracheophyta</taxon>
        <taxon>Spermatophyta</taxon>
        <taxon>Magnoliopsida</taxon>
        <taxon>eudicotyledons</taxon>
        <taxon>Gunneridae</taxon>
        <taxon>Pentapetalae</taxon>
        <taxon>rosids</taxon>
        <taxon>fabids</taxon>
        <taxon>Fabales</taxon>
        <taxon>Fabaceae</taxon>
        <taxon>Papilionoideae</taxon>
        <taxon>50 kb inversion clade</taxon>
        <taxon>dalbergioids sensu lato</taxon>
        <taxon>Dalbergieae</taxon>
        <taxon>Pterocarpus clade</taxon>
        <taxon>Stylosanthes</taxon>
    </lineage>
</organism>
<reference evidence="2 3" key="1">
    <citation type="journal article" date="2023" name="Plants (Basel)">
        <title>Bridging the Gap: Combining Genomics and Transcriptomics Approaches to Understand Stylosanthes scabra, an Orphan Legume from the Brazilian Caatinga.</title>
        <authorList>
            <person name="Ferreira-Neto J.R.C."/>
            <person name="da Silva M.D."/>
            <person name="Binneck E."/>
            <person name="de Melo N.F."/>
            <person name="da Silva R.H."/>
            <person name="de Melo A.L.T.M."/>
            <person name="Pandolfi V."/>
            <person name="Bustamante F.O."/>
            <person name="Brasileiro-Vidal A.C."/>
            <person name="Benko-Iseppon A.M."/>
        </authorList>
    </citation>
    <scope>NUCLEOTIDE SEQUENCE [LARGE SCALE GENOMIC DNA]</scope>
    <source>
        <tissue evidence="2">Leaves</tissue>
    </source>
</reference>
<gene>
    <name evidence="2" type="ORF">PIB30_013271</name>
</gene>
<name>A0ABU6R6K4_9FABA</name>
<dbReference type="Pfam" id="PF03478">
    <property type="entry name" value="Beta-prop_KIB1-4"/>
    <property type="match status" value="1"/>
</dbReference>
<comment type="caution">
    <text evidence="2">The sequence shown here is derived from an EMBL/GenBank/DDBJ whole genome shotgun (WGS) entry which is preliminary data.</text>
</comment>
<accession>A0ABU6R6K4</accession>
<sequence length="399" mass="45994">MGGVDQWASIHQDMLSEIAKLFYSYDEYLQLGLVCKQWNFKLPKIPGGNKIPWLLLPIGSGATRKPFEASTLEEEDMQLPTIEEEDGRRLEEKGIYHLTLPELQDNLTRGSCHGWIIMVLTYEGIVRMLNPFTKVCFDLPPISTLPNVIDIHGDKCTIDLGDKFYTLETTQMHKLQVWKVITNLAPNNDDFMAVIVYAWDRNLAFYKPNDRRWLKFPTTHKHILDVIFFHDKIYAADNNHQLYEFHIDKKTGPVGRIYEATPPSLDLPIDIFHLNYLIGCDDGSLLMLIRHFHAIGRAYYETIKFDVYKLNKNEKVWSRIYNLGNYVLVVGLNSSVQIFASNFLNCKGNTIYFTDNPLALQSLDIPCHHDIGIFNLEDGSCHRLLADVNFVCPPIWILP</sequence>
<dbReference type="PANTHER" id="PTHR44259:SF107">
    <property type="entry name" value="F-BOX PROTEIN SKIP23-LIKE"/>
    <property type="match status" value="1"/>
</dbReference>
<keyword evidence="3" id="KW-1185">Reference proteome</keyword>
<dbReference type="InterPro" id="IPR005174">
    <property type="entry name" value="KIB1-4_b-propeller"/>
</dbReference>
<dbReference type="Proteomes" id="UP001341840">
    <property type="component" value="Unassembled WGS sequence"/>
</dbReference>
<protein>
    <recommendedName>
        <fullName evidence="1">KIB1-4 beta-propeller domain-containing protein</fullName>
    </recommendedName>
</protein>
<evidence type="ECO:0000313" key="3">
    <source>
        <dbReference type="Proteomes" id="UP001341840"/>
    </source>
</evidence>
<dbReference type="EMBL" id="JASCZI010030242">
    <property type="protein sequence ID" value="MED6119639.1"/>
    <property type="molecule type" value="Genomic_DNA"/>
</dbReference>
<dbReference type="InterPro" id="IPR050942">
    <property type="entry name" value="F-box_BR-signaling"/>
</dbReference>
<feature type="domain" description="KIB1-4 beta-propeller" evidence="1">
    <location>
        <begin position="90"/>
        <end position="375"/>
    </location>
</feature>